<dbReference type="Pfam" id="PF12048">
    <property type="entry name" value="DUF3530"/>
    <property type="match status" value="1"/>
</dbReference>
<feature type="region of interest" description="Disordered" evidence="1">
    <location>
        <begin position="282"/>
        <end position="322"/>
    </location>
</feature>
<keyword evidence="2" id="KW-0732">Signal</keyword>
<gene>
    <name evidence="3" type="ORF">HBH25_18255</name>
</gene>
<reference evidence="3 4" key="1">
    <citation type="submission" date="2020-03" db="EMBL/GenBank/DDBJ databases">
        <authorList>
            <person name="Wang L."/>
            <person name="He N."/>
            <person name="Li Y."/>
            <person name="Fang Y."/>
            <person name="Zhang F."/>
        </authorList>
    </citation>
    <scope>NUCLEOTIDE SEQUENCE [LARGE SCALE GENOMIC DNA]</scope>
    <source>
        <strain evidence="4">hsmgli-8</strain>
    </source>
</reference>
<dbReference type="Gene3D" id="3.40.50.1820">
    <property type="entry name" value="alpha/beta hydrolase"/>
    <property type="match status" value="1"/>
</dbReference>
<feature type="compositionally biased region" description="Low complexity" evidence="1">
    <location>
        <begin position="159"/>
        <end position="176"/>
    </location>
</feature>
<comment type="caution">
    <text evidence="3">The sequence shown here is derived from an EMBL/GenBank/DDBJ whole genome shotgun (WGS) entry which is preliminary data.</text>
</comment>
<feature type="compositionally biased region" description="Polar residues" evidence="1">
    <location>
        <begin position="282"/>
        <end position="295"/>
    </location>
</feature>
<feature type="chain" id="PRO_5046050038" evidence="2">
    <location>
        <begin position="26"/>
        <end position="322"/>
    </location>
</feature>
<dbReference type="EMBL" id="JAAVJI010000013">
    <property type="protein sequence ID" value="NJP02791.1"/>
    <property type="molecule type" value="Genomic_DNA"/>
</dbReference>
<proteinExistence type="predicted"/>
<sequence>MMRAFQRATLFTLVTALPFACCAVAADAPADTPKPAERAPLQERSEQEAQALARQLPAQAVQTLQAGSDNFMALWNPANTADPTGVTIIVPGAGESANWPDVVAPLRNRLPDAQWSTLSLTLPDLLEEAVQPRGIEPPAPAAAGSSATPADANAPIEQAAASGADATAPADAQPPSVDDQLKTDAARIFARIDAGIAFAQQVKARNIVLLGHGTGAYWAARYLSERQPSRAQRLIMVAGKTPEAAPAGLDQLAPQLKVPVYDIYYATSPNLRSAAAQRLQASKRQAGSQYRQTELNDLPGDQASEQEQLYRRVRGWLNPKPD</sequence>
<feature type="signal peptide" evidence="2">
    <location>
        <begin position="1"/>
        <end position="25"/>
    </location>
</feature>
<evidence type="ECO:0000313" key="4">
    <source>
        <dbReference type="Proteomes" id="UP000746535"/>
    </source>
</evidence>
<feature type="region of interest" description="Disordered" evidence="1">
    <location>
        <begin position="159"/>
        <end position="179"/>
    </location>
</feature>
<dbReference type="Proteomes" id="UP000746535">
    <property type="component" value="Unassembled WGS sequence"/>
</dbReference>
<accession>A0ABX0YH74</accession>
<organism evidence="3 4">
    <name type="scientific">Pseudomonas quercus</name>
    <dbReference type="NCBI Taxonomy" id="2722792"/>
    <lineage>
        <taxon>Bacteria</taxon>
        <taxon>Pseudomonadati</taxon>
        <taxon>Pseudomonadota</taxon>
        <taxon>Gammaproteobacteria</taxon>
        <taxon>Pseudomonadales</taxon>
        <taxon>Pseudomonadaceae</taxon>
        <taxon>Pseudomonas</taxon>
    </lineage>
</organism>
<dbReference type="InterPro" id="IPR022529">
    <property type="entry name" value="DUF3530"/>
</dbReference>
<name>A0ABX0YH74_9PSED</name>
<dbReference type="InterPro" id="IPR029058">
    <property type="entry name" value="AB_hydrolase_fold"/>
</dbReference>
<keyword evidence="4" id="KW-1185">Reference proteome</keyword>
<evidence type="ECO:0000313" key="3">
    <source>
        <dbReference type="EMBL" id="NJP02791.1"/>
    </source>
</evidence>
<evidence type="ECO:0000256" key="1">
    <source>
        <dbReference type="SAM" id="MobiDB-lite"/>
    </source>
</evidence>
<protein>
    <submittedName>
        <fullName evidence="3">DUF3530 family protein</fullName>
    </submittedName>
</protein>
<evidence type="ECO:0000256" key="2">
    <source>
        <dbReference type="SAM" id="SignalP"/>
    </source>
</evidence>
<dbReference type="SUPFAM" id="SSF53474">
    <property type="entry name" value="alpha/beta-Hydrolases"/>
    <property type="match status" value="1"/>
</dbReference>